<dbReference type="PANTHER" id="PTHR44591">
    <property type="entry name" value="STRESS RESPONSE REGULATOR PROTEIN 1"/>
    <property type="match status" value="1"/>
</dbReference>
<dbReference type="Proteomes" id="UP000612680">
    <property type="component" value="Chromosome"/>
</dbReference>
<proteinExistence type="predicted"/>
<dbReference type="Pfam" id="PF00072">
    <property type="entry name" value="Response_reg"/>
    <property type="match status" value="1"/>
</dbReference>
<name>A0ABX7I5Y0_9BACT</name>
<reference evidence="4 5" key="1">
    <citation type="submission" date="2020-06" db="EMBL/GenBank/DDBJ databases">
        <title>Dyadobacter sandarakinus sp. nov., isolated from the soil of the Arctic Yellow River Station.</title>
        <authorList>
            <person name="Zhang Y."/>
            <person name="Peng F."/>
        </authorList>
    </citation>
    <scope>NUCLEOTIDE SEQUENCE [LARGE SCALE GENOMIC DNA]</scope>
    <source>
        <strain evidence="4 5">Q3-56</strain>
    </source>
</reference>
<accession>A0ABX7I5Y0</accession>
<dbReference type="InterPro" id="IPR050595">
    <property type="entry name" value="Bact_response_regulator"/>
</dbReference>
<evidence type="ECO:0000313" key="4">
    <source>
        <dbReference type="EMBL" id="QRR01138.1"/>
    </source>
</evidence>
<dbReference type="InterPro" id="IPR001789">
    <property type="entry name" value="Sig_transdc_resp-reg_receiver"/>
</dbReference>
<keyword evidence="1 2" id="KW-0597">Phosphoprotein</keyword>
<dbReference type="PANTHER" id="PTHR44591:SF19">
    <property type="entry name" value="TWO-COMPONENT RESPONSE REGULATOR-RELATED"/>
    <property type="match status" value="1"/>
</dbReference>
<evidence type="ECO:0000313" key="5">
    <source>
        <dbReference type="Proteomes" id="UP000612680"/>
    </source>
</evidence>
<sequence>MGILYLDHEVNNLNSFKAAFRREAMVFIAETTDMAISILENNKIEIIFADHHMPEMTGLDFLRLVATRFPDSKRVILTGNAYTDEFRAAAQKGIFHRYVNKPWDEQQLRTLMETL</sequence>
<feature type="modified residue" description="4-aspartylphosphate" evidence="2">
    <location>
        <position position="50"/>
    </location>
</feature>
<dbReference type="SUPFAM" id="SSF52172">
    <property type="entry name" value="CheY-like"/>
    <property type="match status" value="1"/>
</dbReference>
<dbReference type="EMBL" id="CP056775">
    <property type="protein sequence ID" value="QRR01138.1"/>
    <property type="molecule type" value="Genomic_DNA"/>
</dbReference>
<dbReference type="InterPro" id="IPR011006">
    <property type="entry name" value="CheY-like_superfamily"/>
</dbReference>
<dbReference type="PROSITE" id="PS50110">
    <property type="entry name" value="RESPONSE_REGULATORY"/>
    <property type="match status" value="1"/>
</dbReference>
<gene>
    <name evidence="4" type="ORF">HWI92_09590</name>
</gene>
<dbReference type="Gene3D" id="3.40.50.2300">
    <property type="match status" value="1"/>
</dbReference>
<dbReference type="SMART" id="SM00448">
    <property type="entry name" value="REC"/>
    <property type="match status" value="1"/>
</dbReference>
<dbReference type="RefSeq" id="WP_204663151.1">
    <property type="nucleotide sequence ID" value="NZ_CP056775.1"/>
</dbReference>
<keyword evidence="5" id="KW-1185">Reference proteome</keyword>
<organism evidence="4 5">
    <name type="scientific">Dyadobacter sandarakinus</name>
    <dbReference type="NCBI Taxonomy" id="2747268"/>
    <lineage>
        <taxon>Bacteria</taxon>
        <taxon>Pseudomonadati</taxon>
        <taxon>Bacteroidota</taxon>
        <taxon>Cytophagia</taxon>
        <taxon>Cytophagales</taxon>
        <taxon>Spirosomataceae</taxon>
        <taxon>Dyadobacter</taxon>
    </lineage>
</organism>
<evidence type="ECO:0000256" key="2">
    <source>
        <dbReference type="PROSITE-ProRule" id="PRU00169"/>
    </source>
</evidence>
<evidence type="ECO:0000259" key="3">
    <source>
        <dbReference type="PROSITE" id="PS50110"/>
    </source>
</evidence>
<protein>
    <submittedName>
        <fullName evidence="4">Response regulator</fullName>
    </submittedName>
</protein>
<evidence type="ECO:0000256" key="1">
    <source>
        <dbReference type="ARBA" id="ARBA00022553"/>
    </source>
</evidence>
<feature type="domain" description="Response regulatory" evidence="3">
    <location>
        <begin position="2"/>
        <end position="115"/>
    </location>
</feature>